<feature type="domain" description="C2" evidence="2">
    <location>
        <begin position="186"/>
        <end position="307"/>
    </location>
</feature>
<proteinExistence type="predicted"/>
<dbReference type="InterPro" id="IPR000008">
    <property type="entry name" value="C2_dom"/>
</dbReference>
<dbReference type="EMBL" id="QGKV02000832">
    <property type="protein sequence ID" value="KAF3552325.1"/>
    <property type="molecule type" value="Genomic_DNA"/>
</dbReference>
<dbReference type="Gene3D" id="2.60.40.150">
    <property type="entry name" value="C2 domain"/>
    <property type="match status" value="1"/>
</dbReference>
<keyword evidence="4" id="KW-1185">Reference proteome</keyword>
<reference evidence="3 4" key="1">
    <citation type="journal article" date="2020" name="BMC Genomics">
        <title>Intraspecific diversification of the crop wild relative Brassica cretica Lam. using demographic model selection.</title>
        <authorList>
            <person name="Kioukis A."/>
            <person name="Michalopoulou V.A."/>
            <person name="Briers L."/>
            <person name="Pirintsos S."/>
            <person name="Studholme D.J."/>
            <person name="Pavlidis P."/>
            <person name="Sarris P.F."/>
        </authorList>
    </citation>
    <scope>NUCLEOTIDE SEQUENCE [LARGE SCALE GENOMIC DNA]</scope>
    <source>
        <strain evidence="4">cv. PFS-1207/04</strain>
    </source>
</reference>
<evidence type="ECO:0000259" key="2">
    <source>
        <dbReference type="PROSITE" id="PS50004"/>
    </source>
</evidence>
<evidence type="ECO:0000256" key="1">
    <source>
        <dbReference type="SAM" id="SignalP"/>
    </source>
</evidence>
<gene>
    <name evidence="3" type="ORF">DY000_02003478</name>
</gene>
<dbReference type="PANTHER" id="PTHR32246:SF130">
    <property type="entry name" value="CALCIUM-DEPENDENT LIPID-BINDING (CALB DOMAIN) FAMILY PROTEIN"/>
    <property type="match status" value="1"/>
</dbReference>
<feature type="chain" id="PRO_5046660132" description="C2 domain-containing protein" evidence="1">
    <location>
        <begin position="20"/>
        <end position="394"/>
    </location>
</feature>
<dbReference type="Pfam" id="PF00168">
    <property type="entry name" value="C2"/>
    <property type="match status" value="1"/>
</dbReference>
<dbReference type="PANTHER" id="PTHR32246">
    <property type="entry name" value="INGRESSION PROTEIN FIC1"/>
    <property type="match status" value="1"/>
</dbReference>
<comment type="caution">
    <text evidence="3">The sequence shown here is derived from an EMBL/GenBank/DDBJ whole genome shotgun (WGS) entry which is preliminary data.</text>
</comment>
<dbReference type="PROSITE" id="PS50004">
    <property type="entry name" value="C2"/>
    <property type="match status" value="1"/>
</dbReference>
<dbReference type="InterPro" id="IPR035892">
    <property type="entry name" value="C2_domain_sf"/>
</dbReference>
<dbReference type="CDD" id="cd04051">
    <property type="entry name" value="C2_SRC2_like"/>
    <property type="match status" value="1"/>
</dbReference>
<dbReference type="Proteomes" id="UP000266723">
    <property type="component" value="Unassembled WGS sequence"/>
</dbReference>
<name>A0ABQ7CJL8_BRACR</name>
<feature type="signal peptide" evidence="1">
    <location>
        <begin position="1"/>
        <end position="19"/>
    </location>
</feature>
<dbReference type="SMART" id="SM00239">
    <property type="entry name" value="C2"/>
    <property type="match status" value="1"/>
</dbReference>
<evidence type="ECO:0000313" key="3">
    <source>
        <dbReference type="EMBL" id="KAF3552325.1"/>
    </source>
</evidence>
<dbReference type="SUPFAM" id="SSF49562">
    <property type="entry name" value="C2 domain (Calcium/lipid-binding domain, CaLB)"/>
    <property type="match status" value="1"/>
</dbReference>
<dbReference type="InterPro" id="IPR044750">
    <property type="entry name" value="C2_SRC2/BAP"/>
</dbReference>
<keyword evidence="1" id="KW-0732">Signal</keyword>
<protein>
    <recommendedName>
        <fullName evidence="2">C2 domain-containing protein</fullName>
    </recommendedName>
</protein>
<accession>A0ABQ7CJL8</accession>
<organism evidence="3 4">
    <name type="scientific">Brassica cretica</name>
    <name type="common">Mustard</name>
    <dbReference type="NCBI Taxonomy" id="69181"/>
    <lineage>
        <taxon>Eukaryota</taxon>
        <taxon>Viridiplantae</taxon>
        <taxon>Streptophyta</taxon>
        <taxon>Embryophyta</taxon>
        <taxon>Tracheophyta</taxon>
        <taxon>Spermatophyta</taxon>
        <taxon>Magnoliopsida</taxon>
        <taxon>eudicotyledons</taxon>
        <taxon>Gunneridae</taxon>
        <taxon>Pentapetalae</taxon>
        <taxon>rosids</taxon>
        <taxon>malvids</taxon>
        <taxon>Brassicales</taxon>
        <taxon>Brassicaceae</taxon>
        <taxon>Brassiceae</taxon>
        <taxon>Brassica</taxon>
    </lineage>
</organism>
<sequence length="394" mass="43939">MAKIALLLFVMAILVSLHANEAHHRKGDPAPEKDLTAKKKSIQGLTSEMKPLSKSEQVLNNNLEKDHNKKNVLSKNDHKKKLDSMAYAQKLKRFRRVTKIKRAPARKRKSTDKNEVPGIPSGICEGDRLGSFRKFFVVPLDRRFERLVLMVLPASLSVWGEFRRRKVSQVLPQSEGSDRWILGWGTGGTVLVRVAAMKGPTLELNINSASDLENVNYITKMNDYAVITLLGDKKIQKAKTGVDHYGGSSPNWNHAVKFSVNERLAREGRLTLVVGLFSSRLLGNKDIGEVEVPLGYLLPSTNGNGNGHEMKFVTYQVRTPSEKMKGSLTFSYRFSDTPVISGPAYQQVPASWASPSQHGYGPHCYMPQPPPPQNEEIRLQKAGLVVSALSLFRE</sequence>
<evidence type="ECO:0000313" key="4">
    <source>
        <dbReference type="Proteomes" id="UP000266723"/>
    </source>
</evidence>